<dbReference type="EMBL" id="JAPFFF010000018">
    <property type="protein sequence ID" value="KAK8860419.1"/>
    <property type="molecule type" value="Genomic_DNA"/>
</dbReference>
<dbReference type="Pfam" id="PF08544">
    <property type="entry name" value="GHMP_kinases_C"/>
    <property type="match status" value="1"/>
</dbReference>
<dbReference type="Gene3D" id="3.30.230.10">
    <property type="match status" value="1"/>
</dbReference>
<comment type="similarity">
    <text evidence="10">Belongs to the GHMP kinase family. Mevalonate kinase subfamily.</text>
</comment>
<dbReference type="InterPro" id="IPR006204">
    <property type="entry name" value="GHMP_kinase_N_dom"/>
</dbReference>
<dbReference type="Proteomes" id="UP001470230">
    <property type="component" value="Unassembled WGS sequence"/>
</dbReference>
<keyword evidence="10" id="KW-1207">Sterol metabolism</keyword>
<organism evidence="13 14">
    <name type="scientific">Tritrichomonas musculus</name>
    <dbReference type="NCBI Taxonomy" id="1915356"/>
    <lineage>
        <taxon>Eukaryota</taxon>
        <taxon>Metamonada</taxon>
        <taxon>Parabasalia</taxon>
        <taxon>Tritrichomonadida</taxon>
        <taxon>Tritrichomonadidae</taxon>
        <taxon>Tritrichomonas</taxon>
    </lineage>
</organism>
<dbReference type="Gene3D" id="3.30.70.890">
    <property type="entry name" value="GHMP kinase, C-terminal domain"/>
    <property type="match status" value="1"/>
</dbReference>
<keyword evidence="10" id="KW-0753">Steroid metabolism</keyword>
<reference evidence="13 14" key="1">
    <citation type="submission" date="2024-04" db="EMBL/GenBank/DDBJ databases">
        <title>Tritrichomonas musculus Genome.</title>
        <authorList>
            <person name="Alves-Ferreira E."/>
            <person name="Grigg M."/>
            <person name="Lorenzi H."/>
            <person name="Galac M."/>
        </authorList>
    </citation>
    <scope>NUCLEOTIDE SEQUENCE [LARGE SCALE GENOMIC DNA]</scope>
    <source>
        <strain evidence="13 14">EAF2021</strain>
    </source>
</reference>
<evidence type="ECO:0000256" key="4">
    <source>
        <dbReference type="ARBA" id="ARBA00022741"/>
    </source>
</evidence>
<comment type="caution">
    <text evidence="13">The sequence shown here is derived from an EMBL/GenBank/DDBJ whole genome shotgun (WGS) entry which is preliminary data.</text>
</comment>
<feature type="domain" description="GHMP kinase N-terminal" evidence="11">
    <location>
        <begin position="79"/>
        <end position="157"/>
    </location>
</feature>
<evidence type="ECO:0000259" key="12">
    <source>
        <dbReference type="Pfam" id="PF08544"/>
    </source>
</evidence>
<dbReference type="EC" id="2.7.1.36" evidence="10"/>
<keyword evidence="8 10" id="KW-0443">Lipid metabolism</keyword>
<evidence type="ECO:0000313" key="13">
    <source>
        <dbReference type="EMBL" id="KAK8860419.1"/>
    </source>
</evidence>
<dbReference type="PANTHER" id="PTHR43290:SF2">
    <property type="entry name" value="MEVALONATE KINASE"/>
    <property type="match status" value="1"/>
</dbReference>
<dbReference type="Pfam" id="PF00288">
    <property type="entry name" value="GHMP_kinases_N"/>
    <property type="match status" value="1"/>
</dbReference>
<keyword evidence="3 10" id="KW-0808">Transferase</keyword>
<evidence type="ECO:0000256" key="1">
    <source>
        <dbReference type="ARBA" id="ARBA00022490"/>
    </source>
</evidence>
<name>A0ABR2ICP2_9EUKA</name>
<dbReference type="SUPFAM" id="SSF54211">
    <property type="entry name" value="Ribosomal protein S5 domain 2-like"/>
    <property type="match status" value="1"/>
</dbReference>
<dbReference type="InterPro" id="IPR006205">
    <property type="entry name" value="Mev_gal_kin"/>
</dbReference>
<comment type="pathway">
    <text evidence="9 10">Isoprenoid biosynthesis; isopentenyl diphosphate biosynthesis via mevalonate pathway; isopentenyl diphosphate from (R)-mevalonate: step 1/3.</text>
</comment>
<sequence length="313" mass="34848">MIFSYSVPSKVILFGEHAAIYGFPSVATAVDLRMFLKCNLYESKSESEIRITYNNDKFNFNPFSIAPENENSTFKMYRKAFNNNFPPNHILKMKFTFNGPDSSGLGSSAALCTLVAATVQHIINNGNIDIKNLISQAIELEKFYHSKSSGIDVNTVIKGSSIIIQNGEISNFSLPKIPFLIVDSGVRRQAKVALDHVSDLLQKDKENALFKLKSLGKIADDFYQSKEKSDLKEFFTSSQNLLNSLGLSCPQVDEIIQKAKENKLYAKMTGAGMGGVVLVTGNGLNQKLNIFEPYKTFIVHPDSEGFRKEIPFD</sequence>
<evidence type="ECO:0000256" key="7">
    <source>
        <dbReference type="ARBA" id="ARBA00022842"/>
    </source>
</evidence>
<evidence type="ECO:0000256" key="10">
    <source>
        <dbReference type="RuleBase" id="RU363087"/>
    </source>
</evidence>
<dbReference type="InterPro" id="IPR020568">
    <property type="entry name" value="Ribosomal_Su5_D2-typ_SF"/>
</dbReference>
<dbReference type="GO" id="GO:0016301">
    <property type="term" value="F:kinase activity"/>
    <property type="evidence" value="ECO:0007669"/>
    <property type="project" value="UniProtKB-KW"/>
</dbReference>
<dbReference type="SUPFAM" id="SSF55060">
    <property type="entry name" value="GHMP Kinase, C-terminal domain"/>
    <property type="match status" value="1"/>
</dbReference>
<comment type="catalytic activity">
    <reaction evidence="10">
        <text>(R)-mevalonate + ATP = (R)-5-phosphomevalonate + ADP + H(+)</text>
        <dbReference type="Rhea" id="RHEA:17065"/>
        <dbReference type="ChEBI" id="CHEBI:15378"/>
        <dbReference type="ChEBI" id="CHEBI:30616"/>
        <dbReference type="ChEBI" id="CHEBI:36464"/>
        <dbReference type="ChEBI" id="CHEBI:58146"/>
        <dbReference type="ChEBI" id="CHEBI:456216"/>
        <dbReference type="EC" id="2.7.1.36"/>
    </reaction>
</comment>
<accession>A0ABR2ICP2</accession>
<evidence type="ECO:0000256" key="9">
    <source>
        <dbReference type="ARBA" id="ARBA00029438"/>
    </source>
</evidence>
<keyword evidence="10" id="KW-0752">Steroid biosynthesis</keyword>
<proteinExistence type="inferred from homology"/>
<comment type="subcellular location">
    <subcellularLocation>
        <location evidence="10">Cytoplasm</location>
    </subcellularLocation>
</comment>
<protein>
    <recommendedName>
        <fullName evidence="10">Mevalonate kinase</fullName>
        <shortName evidence="10">MK</shortName>
        <ecNumber evidence="10">2.7.1.36</ecNumber>
    </recommendedName>
</protein>
<dbReference type="PRINTS" id="PR00959">
    <property type="entry name" value="MEVGALKINASE"/>
</dbReference>
<dbReference type="InterPro" id="IPR014721">
    <property type="entry name" value="Ribsml_uS5_D2-typ_fold_subgr"/>
</dbReference>
<feature type="domain" description="GHMP kinase C-terminal" evidence="12">
    <location>
        <begin position="232"/>
        <end position="279"/>
    </location>
</feature>
<dbReference type="InterPro" id="IPR036554">
    <property type="entry name" value="GHMP_kinase_C_sf"/>
</dbReference>
<evidence type="ECO:0000256" key="8">
    <source>
        <dbReference type="ARBA" id="ARBA00023098"/>
    </source>
</evidence>
<keyword evidence="1 10" id="KW-0963">Cytoplasm</keyword>
<evidence type="ECO:0000256" key="5">
    <source>
        <dbReference type="ARBA" id="ARBA00022777"/>
    </source>
</evidence>
<evidence type="ECO:0000256" key="2">
    <source>
        <dbReference type="ARBA" id="ARBA00022516"/>
    </source>
</evidence>
<keyword evidence="2 10" id="KW-0444">Lipid biosynthesis</keyword>
<evidence type="ECO:0000259" key="11">
    <source>
        <dbReference type="Pfam" id="PF00288"/>
    </source>
</evidence>
<dbReference type="PANTHER" id="PTHR43290">
    <property type="entry name" value="MEVALONATE KINASE"/>
    <property type="match status" value="1"/>
</dbReference>
<keyword evidence="7" id="KW-0460">Magnesium</keyword>
<keyword evidence="6 10" id="KW-0067">ATP-binding</keyword>
<evidence type="ECO:0000256" key="3">
    <source>
        <dbReference type="ARBA" id="ARBA00022679"/>
    </source>
</evidence>
<keyword evidence="4 10" id="KW-0547">Nucleotide-binding</keyword>
<evidence type="ECO:0000256" key="6">
    <source>
        <dbReference type="ARBA" id="ARBA00022840"/>
    </source>
</evidence>
<evidence type="ECO:0000313" key="14">
    <source>
        <dbReference type="Proteomes" id="UP001470230"/>
    </source>
</evidence>
<keyword evidence="14" id="KW-1185">Reference proteome</keyword>
<keyword evidence="5 10" id="KW-0418">Kinase</keyword>
<dbReference type="NCBIfam" id="TIGR00549">
    <property type="entry name" value="mevalon_kin"/>
    <property type="match status" value="1"/>
</dbReference>
<dbReference type="InterPro" id="IPR013750">
    <property type="entry name" value="GHMP_kinase_C_dom"/>
</dbReference>
<gene>
    <name evidence="13" type="ORF">M9Y10_012084</name>
</gene>
<keyword evidence="10" id="KW-0756">Sterol biosynthesis</keyword>